<dbReference type="Gene3D" id="2.40.340.10">
    <property type="entry name" value="MoeA, C-terminal, domain IV"/>
    <property type="match status" value="1"/>
</dbReference>
<dbReference type="GO" id="GO:0032324">
    <property type="term" value="P:molybdopterin cofactor biosynthetic process"/>
    <property type="evidence" value="ECO:0007669"/>
    <property type="project" value="InterPro"/>
</dbReference>
<dbReference type="AlphaFoldDB" id="A0A0N4USD6"/>
<evidence type="ECO:0000313" key="2">
    <source>
        <dbReference type="Proteomes" id="UP000038040"/>
    </source>
</evidence>
<dbReference type="SUPFAM" id="SSF63867">
    <property type="entry name" value="MoeA C-terminal domain-like"/>
    <property type="match status" value="1"/>
</dbReference>
<organism evidence="2 3">
    <name type="scientific">Dracunculus medinensis</name>
    <name type="common">Guinea worm</name>
    <dbReference type="NCBI Taxonomy" id="318479"/>
    <lineage>
        <taxon>Eukaryota</taxon>
        <taxon>Metazoa</taxon>
        <taxon>Ecdysozoa</taxon>
        <taxon>Nematoda</taxon>
        <taxon>Chromadorea</taxon>
        <taxon>Rhabditida</taxon>
        <taxon>Spirurina</taxon>
        <taxon>Dracunculoidea</taxon>
        <taxon>Dracunculidae</taxon>
        <taxon>Dracunculus</taxon>
    </lineage>
</organism>
<feature type="domain" description="MoeA C-terminal" evidence="1">
    <location>
        <begin position="13"/>
        <end position="50"/>
    </location>
</feature>
<dbReference type="InterPro" id="IPR036688">
    <property type="entry name" value="MoeA_C_domain_IV_sf"/>
</dbReference>
<dbReference type="InterPro" id="IPR005111">
    <property type="entry name" value="MoeA_C_domain_IV"/>
</dbReference>
<dbReference type="Proteomes" id="UP000038040">
    <property type="component" value="Unplaced"/>
</dbReference>
<proteinExistence type="predicted"/>
<sequence>LPEVSSIDQHSCTMSSRILSARSANALIKLPSKTAQKSCIDKGEIVEVIIIGPIT</sequence>
<reference evidence="3" key="1">
    <citation type="submission" date="2017-02" db="UniProtKB">
        <authorList>
            <consortium name="WormBaseParasite"/>
        </authorList>
    </citation>
    <scope>IDENTIFICATION</scope>
</reference>
<protein>
    <submittedName>
        <fullName evidence="3">MoeA_C domain-containing protein</fullName>
    </submittedName>
</protein>
<evidence type="ECO:0000313" key="3">
    <source>
        <dbReference type="WBParaSite" id="DME_0001096801-mRNA-1"/>
    </source>
</evidence>
<accession>A0A0N4USD6</accession>
<dbReference type="Pfam" id="PF03454">
    <property type="entry name" value="MoeA_C"/>
    <property type="match status" value="1"/>
</dbReference>
<name>A0A0N4USD6_DRAME</name>
<dbReference type="WBParaSite" id="DME_0001096801-mRNA-1">
    <property type="protein sequence ID" value="DME_0001096801-mRNA-1"/>
    <property type="gene ID" value="DME_0001096801"/>
</dbReference>
<evidence type="ECO:0000259" key="1">
    <source>
        <dbReference type="Pfam" id="PF03454"/>
    </source>
</evidence>